<dbReference type="InterPro" id="IPR050216">
    <property type="entry name" value="LRR_domain-containing"/>
</dbReference>
<sequence length="195" mass="22526">MNQDILLEIIQKLNHDVNNYALINKSYYQTCESFYSAKMRTEFSTHTIPNLSNRQIYFIFNKIKDLKKINDTDYNSITLEKKCFFPSILCKLVNLETLGLNFGRIKKIPPDISALVNLRTLNLSCNLISSFPNEILSLTKLEILNLAHNEIKVVPNIGNLTNLKILDLSNNDIQHFCAYDELVERSDLIINLEKN</sequence>
<dbReference type="Gene3D" id="3.80.10.10">
    <property type="entry name" value="Ribonuclease Inhibitor"/>
    <property type="match status" value="1"/>
</dbReference>
<dbReference type="AlphaFoldDB" id="A0A6C0CB07"/>
<keyword evidence="2" id="KW-0677">Repeat</keyword>
<keyword evidence="1" id="KW-0433">Leucine-rich repeat</keyword>
<dbReference type="InterPro" id="IPR001611">
    <property type="entry name" value="Leu-rich_rpt"/>
</dbReference>
<dbReference type="InterPro" id="IPR003591">
    <property type="entry name" value="Leu-rich_rpt_typical-subtyp"/>
</dbReference>
<dbReference type="InterPro" id="IPR032675">
    <property type="entry name" value="LRR_dom_sf"/>
</dbReference>
<accession>A0A6C0CB07</accession>
<protein>
    <recommendedName>
        <fullName evidence="3">Disease resistance R13L4/SHOC-2-like LRR domain-containing protein</fullName>
    </recommendedName>
</protein>
<dbReference type="SUPFAM" id="SSF52075">
    <property type="entry name" value="Outer arm dynein light chain 1"/>
    <property type="match status" value="1"/>
</dbReference>
<reference evidence="4" key="1">
    <citation type="journal article" date="2020" name="Nature">
        <title>Giant virus diversity and host interactions through global metagenomics.</title>
        <authorList>
            <person name="Schulz F."/>
            <person name="Roux S."/>
            <person name="Paez-Espino D."/>
            <person name="Jungbluth S."/>
            <person name="Walsh D.A."/>
            <person name="Denef V.J."/>
            <person name="McMahon K.D."/>
            <person name="Konstantinidis K.T."/>
            <person name="Eloe-Fadrosh E.A."/>
            <person name="Kyrpides N.C."/>
            <person name="Woyke T."/>
        </authorList>
    </citation>
    <scope>NUCLEOTIDE SEQUENCE</scope>
    <source>
        <strain evidence="4">GVMAG-M-3300020192-26</strain>
    </source>
</reference>
<evidence type="ECO:0000256" key="2">
    <source>
        <dbReference type="ARBA" id="ARBA00022737"/>
    </source>
</evidence>
<dbReference type="PROSITE" id="PS51450">
    <property type="entry name" value="LRR"/>
    <property type="match status" value="3"/>
</dbReference>
<dbReference type="PANTHER" id="PTHR48051:SF1">
    <property type="entry name" value="RAS SUPPRESSOR PROTEIN 1"/>
    <property type="match status" value="1"/>
</dbReference>
<dbReference type="PANTHER" id="PTHR48051">
    <property type="match status" value="1"/>
</dbReference>
<name>A0A6C0CB07_9ZZZZ</name>
<dbReference type="InterPro" id="IPR055414">
    <property type="entry name" value="LRR_R13L4/SHOC2-like"/>
</dbReference>
<organism evidence="4">
    <name type="scientific">viral metagenome</name>
    <dbReference type="NCBI Taxonomy" id="1070528"/>
    <lineage>
        <taxon>unclassified sequences</taxon>
        <taxon>metagenomes</taxon>
        <taxon>organismal metagenomes</taxon>
    </lineage>
</organism>
<dbReference type="SMART" id="SM00365">
    <property type="entry name" value="LRR_SD22"/>
    <property type="match status" value="2"/>
</dbReference>
<dbReference type="GO" id="GO:0005737">
    <property type="term" value="C:cytoplasm"/>
    <property type="evidence" value="ECO:0007669"/>
    <property type="project" value="TreeGrafter"/>
</dbReference>
<dbReference type="SMART" id="SM00369">
    <property type="entry name" value="LRR_TYP"/>
    <property type="match status" value="4"/>
</dbReference>
<evidence type="ECO:0000313" key="4">
    <source>
        <dbReference type="EMBL" id="QHT01000.1"/>
    </source>
</evidence>
<dbReference type="EMBL" id="MN739362">
    <property type="protein sequence ID" value="QHT01000.1"/>
    <property type="molecule type" value="Genomic_DNA"/>
</dbReference>
<evidence type="ECO:0000256" key="1">
    <source>
        <dbReference type="ARBA" id="ARBA00022614"/>
    </source>
</evidence>
<evidence type="ECO:0000259" key="3">
    <source>
        <dbReference type="Pfam" id="PF23598"/>
    </source>
</evidence>
<feature type="domain" description="Disease resistance R13L4/SHOC-2-like LRR" evidence="3">
    <location>
        <begin position="89"/>
        <end position="174"/>
    </location>
</feature>
<dbReference type="Pfam" id="PF23598">
    <property type="entry name" value="LRR_14"/>
    <property type="match status" value="1"/>
</dbReference>
<proteinExistence type="predicted"/>